<proteinExistence type="predicted"/>
<name>A0A1G2G3D0_9BACT</name>
<evidence type="ECO:0008006" key="3">
    <source>
        <dbReference type="Google" id="ProtNLM"/>
    </source>
</evidence>
<dbReference type="SUPFAM" id="SSF81301">
    <property type="entry name" value="Nucleotidyltransferase"/>
    <property type="match status" value="1"/>
</dbReference>
<dbReference type="Gene3D" id="3.30.460.10">
    <property type="entry name" value="Beta Polymerase, domain 2"/>
    <property type="match status" value="1"/>
</dbReference>
<reference evidence="1 2" key="1">
    <citation type="journal article" date="2016" name="Nat. Commun.">
        <title>Thousands of microbial genomes shed light on interconnected biogeochemical processes in an aquifer system.</title>
        <authorList>
            <person name="Anantharaman K."/>
            <person name="Brown C.T."/>
            <person name="Hug L.A."/>
            <person name="Sharon I."/>
            <person name="Castelle C.J."/>
            <person name="Probst A.J."/>
            <person name="Thomas B.C."/>
            <person name="Singh A."/>
            <person name="Wilkins M.J."/>
            <person name="Karaoz U."/>
            <person name="Brodie E.L."/>
            <person name="Williams K.H."/>
            <person name="Hubbard S.S."/>
            <person name="Banfield J.F."/>
        </authorList>
    </citation>
    <scope>NUCLEOTIDE SEQUENCE [LARGE SCALE GENOMIC DNA]</scope>
</reference>
<dbReference type="InterPro" id="IPR043519">
    <property type="entry name" value="NT_sf"/>
</dbReference>
<protein>
    <recommendedName>
        <fullName evidence="3">Polymerase nucleotidyl transferase domain-containing protein</fullName>
    </recommendedName>
</protein>
<organism evidence="1 2">
    <name type="scientific">Candidatus Ryanbacteria bacterium RIFCSPHIGHO2_01_FULL_45_22</name>
    <dbReference type="NCBI Taxonomy" id="1802114"/>
    <lineage>
        <taxon>Bacteria</taxon>
        <taxon>Candidatus Ryaniibacteriota</taxon>
    </lineage>
</organism>
<sequence length="626" mass="71160">MNEAFLNSYESPPDITVVSPPAESLLHNKDNSSAWPEGIKKNKELEQQARLRDVANKNLESLFTHIPLADMEIQTAIKTNLLEEKDVTATYESLSRLLEDPSNDRLILYVPFELVPDQTWKPESKELREATQQFTRLYMEGWDRLLSVRDVRANFVDGDIPDRELRQAPLPRVVKAAHLIPKLVEKGLLSVSEVIQLMEDNQGSTLHESIANTLPVLADMGFIEKKQLEIEKLPTEALEKNKNWIHDLPSCMKQELASANRKLPKKLPVARTRWLKKEREREIVEKYAGEIADALAQNSLMPSDIEKLASTSKDRLSTLTGINAIRKTVETLAHTDTEQAQTIQKTYDPLIQELWQNATPETKDALTSILSRWHAAGVVDKLYLEQFGIRIPKFDLPFSADNAEIKEELREISPIIKAIELNPELAKFFYPAAILFGSRVKGYGTRTADLDVAVFVRPDTPIEERPRAQKLLSKILAGEKIQGKALEFWLAREGDNLCIQDFPNPDTSLGDSNLPHVLFNGAWSGNKATIKELHEKLLPGYLYSKGKTVDGRDARKIWLEEMERDTLQYRLMHKGYAQFFPEQGGMHAKHADAIDGKSVFWDSGYRRLAIKLFIQKVFLPQLEKIG</sequence>
<dbReference type="Proteomes" id="UP000177480">
    <property type="component" value="Unassembled WGS sequence"/>
</dbReference>
<comment type="caution">
    <text evidence="1">The sequence shown here is derived from an EMBL/GenBank/DDBJ whole genome shotgun (WGS) entry which is preliminary data.</text>
</comment>
<evidence type="ECO:0000313" key="2">
    <source>
        <dbReference type="Proteomes" id="UP000177480"/>
    </source>
</evidence>
<dbReference type="CDD" id="cd05403">
    <property type="entry name" value="NT_KNTase_like"/>
    <property type="match status" value="1"/>
</dbReference>
<accession>A0A1G2G3D0</accession>
<evidence type="ECO:0000313" key="1">
    <source>
        <dbReference type="EMBL" id="OGZ44450.1"/>
    </source>
</evidence>
<dbReference type="AlphaFoldDB" id="A0A1G2G3D0"/>
<gene>
    <name evidence="1" type="ORF">A2719_04955</name>
</gene>
<dbReference type="EMBL" id="MHNK01000002">
    <property type="protein sequence ID" value="OGZ44450.1"/>
    <property type="molecule type" value="Genomic_DNA"/>
</dbReference>